<dbReference type="HOGENOM" id="CLU_2476396_0_0_11"/>
<name>U1QTX6_9ACTO</name>
<protein>
    <submittedName>
        <fullName evidence="1">Uncharacterized protein</fullName>
    </submittedName>
</protein>
<dbReference type="EMBL" id="AWSE01000023">
    <property type="protein sequence ID" value="ERH25381.1"/>
    <property type="molecule type" value="Genomic_DNA"/>
</dbReference>
<organism evidence="1 2">
    <name type="scientific">Actinomyces johnsonii F0542</name>
    <dbReference type="NCBI Taxonomy" id="1321818"/>
    <lineage>
        <taxon>Bacteria</taxon>
        <taxon>Bacillati</taxon>
        <taxon>Actinomycetota</taxon>
        <taxon>Actinomycetes</taxon>
        <taxon>Actinomycetales</taxon>
        <taxon>Actinomycetaceae</taxon>
        <taxon>Actinomyces</taxon>
    </lineage>
</organism>
<dbReference type="AlphaFoldDB" id="U1QTX6"/>
<reference evidence="1 2" key="1">
    <citation type="submission" date="2013-08" db="EMBL/GenBank/DDBJ databases">
        <authorList>
            <person name="Weinstock G."/>
            <person name="Sodergren E."/>
            <person name="Wylie T."/>
            <person name="Fulton L."/>
            <person name="Fulton R."/>
            <person name="Fronick C."/>
            <person name="O'Laughlin M."/>
            <person name="Godfrey J."/>
            <person name="Miner T."/>
            <person name="Herter B."/>
            <person name="Appelbaum E."/>
            <person name="Cordes M."/>
            <person name="Lek S."/>
            <person name="Wollam A."/>
            <person name="Pepin K.H."/>
            <person name="Palsikar V.B."/>
            <person name="Mitreva M."/>
            <person name="Wilson R.K."/>
        </authorList>
    </citation>
    <scope>NUCLEOTIDE SEQUENCE [LARGE SCALE GENOMIC DNA]</scope>
    <source>
        <strain evidence="1 2">F0542</strain>
    </source>
</reference>
<evidence type="ECO:0000313" key="2">
    <source>
        <dbReference type="Proteomes" id="UP000016536"/>
    </source>
</evidence>
<accession>U1QTX6</accession>
<sequence>MFCPSLSGLERLSVLVGEATGGSAGRRGRRSGRCGWTCVSRTAILAGNVLFLQLTETRHQWSAGGISPRRESTFPIGLDLDAGAVVA</sequence>
<proteinExistence type="predicted"/>
<comment type="caution">
    <text evidence="1">The sequence shown here is derived from an EMBL/GenBank/DDBJ whole genome shotgun (WGS) entry which is preliminary data.</text>
</comment>
<evidence type="ECO:0000313" key="1">
    <source>
        <dbReference type="EMBL" id="ERH25381.1"/>
    </source>
</evidence>
<dbReference type="Proteomes" id="UP000016536">
    <property type="component" value="Unassembled WGS sequence"/>
</dbReference>
<keyword evidence="2" id="KW-1185">Reference proteome</keyword>
<gene>
    <name evidence="1" type="ORF">HMPREF1979_00541</name>
</gene>